<name>A0A2I1GHE4_9GLOM</name>
<dbReference type="EMBL" id="LLXI01000429">
    <property type="protein sequence ID" value="PKY46052.1"/>
    <property type="molecule type" value="Genomic_DNA"/>
</dbReference>
<gene>
    <name evidence="1" type="ORF">RhiirA4_460804</name>
</gene>
<keyword evidence="2" id="KW-1185">Reference proteome</keyword>
<comment type="caution">
    <text evidence="1">The sequence shown here is derived from an EMBL/GenBank/DDBJ whole genome shotgun (WGS) entry which is preliminary data.</text>
</comment>
<accession>A0A2I1GHE4</accession>
<evidence type="ECO:0000313" key="2">
    <source>
        <dbReference type="Proteomes" id="UP000234323"/>
    </source>
</evidence>
<organism evidence="1 2">
    <name type="scientific">Rhizophagus irregularis</name>
    <dbReference type="NCBI Taxonomy" id="588596"/>
    <lineage>
        <taxon>Eukaryota</taxon>
        <taxon>Fungi</taxon>
        <taxon>Fungi incertae sedis</taxon>
        <taxon>Mucoromycota</taxon>
        <taxon>Glomeromycotina</taxon>
        <taxon>Glomeromycetes</taxon>
        <taxon>Glomerales</taxon>
        <taxon>Glomeraceae</taxon>
        <taxon>Rhizophagus</taxon>
    </lineage>
</organism>
<dbReference type="VEuPathDB" id="FungiDB:FUN_022259"/>
<dbReference type="AlphaFoldDB" id="A0A2I1GHE4"/>
<dbReference type="Proteomes" id="UP000234323">
    <property type="component" value="Unassembled WGS sequence"/>
</dbReference>
<reference evidence="1 2" key="1">
    <citation type="submission" date="2015-10" db="EMBL/GenBank/DDBJ databases">
        <title>Genome analyses suggest a sexual origin of heterokaryosis in a supposedly ancient asexual fungus.</title>
        <authorList>
            <person name="Ropars J."/>
            <person name="Sedzielewska K."/>
            <person name="Noel J."/>
            <person name="Charron P."/>
            <person name="Farinelli L."/>
            <person name="Marton T."/>
            <person name="Kruger M."/>
            <person name="Pelin A."/>
            <person name="Brachmann A."/>
            <person name="Corradi N."/>
        </authorList>
    </citation>
    <scope>NUCLEOTIDE SEQUENCE [LARGE SCALE GENOMIC DNA]</scope>
    <source>
        <strain evidence="1 2">A4</strain>
    </source>
</reference>
<evidence type="ECO:0000313" key="1">
    <source>
        <dbReference type="EMBL" id="PKY46052.1"/>
    </source>
</evidence>
<dbReference type="VEuPathDB" id="FungiDB:RhiirA1_472497"/>
<proteinExistence type="predicted"/>
<sequence length="130" mass="15673">MKEQYIKSSDLALLYSEVNSHRAFNELTDDIFLNHTFDEDDFAMIRAFKEDTLPKRKIATKEDYDMMYHIFTKCNLSMVEAADQKYQCSRNDIVYDMNLIDQWYNESLQAIERRKEVKRQSKHDKRNGRK</sequence>
<dbReference type="OrthoDB" id="2317090at2759"/>
<dbReference type="VEuPathDB" id="FungiDB:RhiirFUN_024934"/>
<protein>
    <submittedName>
        <fullName evidence="1">Uncharacterized protein</fullName>
    </submittedName>
</protein>